<dbReference type="PATRIC" id="fig|1449976.3.peg.2471"/>
<evidence type="ECO:0000313" key="8">
    <source>
        <dbReference type="Proteomes" id="UP000019225"/>
    </source>
</evidence>
<dbReference type="STRING" id="1449976.KALB_2468"/>
<dbReference type="GO" id="GO:0030170">
    <property type="term" value="F:pyridoxal phosphate binding"/>
    <property type="evidence" value="ECO:0007669"/>
    <property type="project" value="InterPro"/>
</dbReference>
<comment type="similarity">
    <text evidence="1">In the C-terminal section; belongs to the class-I pyridoxal-phosphate-dependent aminotransferase family.</text>
</comment>
<dbReference type="KEGG" id="kal:KALB_2468"/>
<dbReference type="HOGENOM" id="CLU_017584_0_0_11"/>
<evidence type="ECO:0000259" key="6">
    <source>
        <dbReference type="PROSITE" id="PS50949"/>
    </source>
</evidence>
<dbReference type="InterPro" id="IPR036390">
    <property type="entry name" value="WH_DNA-bd_sf"/>
</dbReference>
<dbReference type="Pfam" id="PF00155">
    <property type="entry name" value="Aminotran_1_2"/>
    <property type="match status" value="1"/>
</dbReference>
<evidence type="ECO:0000256" key="3">
    <source>
        <dbReference type="ARBA" id="ARBA00023015"/>
    </source>
</evidence>
<keyword evidence="3" id="KW-0805">Transcription regulation</keyword>
<dbReference type="AlphaFoldDB" id="W5W5T0"/>
<keyword evidence="8" id="KW-1185">Reference proteome</keyword>
<dbReference type="InterPro" id="IPR015421">
    <property type="entry name" value="PyrdxlP-dep_Trfase_major"/>
</dbReference>
<evidence type="ECO:0000256" key="1">
    <source>
        <dbReference type="ARBA" id="ARBA00005384"/>
    </source>
</evidence>
<proteinExistence type="inferred from homology"/>
<dbReference type="PROSITE" id="PS50949">
    <property type="entry name" value="HTH_GNTR"/>
    <property type="match status" value="1"/>
</dbReference>
<evidence type="ECO:0000256" key="5">
    <source>
        <dbReference type="ARBA" id="ARBA00023163"/>
    </source>
</evidence>
<dbReference type="SMART" id="SM00345">
    <property type="entry name" value="HTH_GNTR"/>
    <property type="match status" value="1"/>
</dbReference>
<feature type="domain" description="HTH gntR-type" evidence="6">
    <location>
        <begin position="1"/>
        <end position="64"/>
    </location>
</feature>
<dbReference type="GO" id="GO:0008483">
    <property type="term" value="F:transaminase activity"/>
    <property type="evidence" value="ECO:0007669"/>
    <property type="project" value="UniProtKB-KW"/>
</dbReference>
<keyword evidence="7" id="KW-0032">Aminotransferase</keyword>
<dbReference type="eggNOG" id="COG1167">
    <property type="taxonomic scope" value="Bacteria"/>
</dbReference>
<dbReference type="Pfam" id="PF00392">
    <property type="entry name" value="GntR"/>
    <property type="match status" value="1"/>
</dbReference>
<dbReference type="SUPFAM" id="SSF46785">
    <property type="entry name" value="Winged helix' DNA-binding domain"/>
    <property type="match status" value="1"/>
</dbReference>
<dbReference type="Gene3D" id="3.40.640.10">
    <property type="entry name" value="Type I PLP-dependent aspartate aminotransferase-like (Major domain)"/>
    <property type="match status" value="1"/>
</dbReference>
<dbReference type="PANTHER" id="PTHR46577">
    <property type="entry name" value="HTH-TYPE TRANSCRIPTIONAL REGULATORY PROTEIN GABR"/>
    <property type="match status" value="1"/>
</dbReference>
<name>W5W5T0_9PSEU</name>
<evidence type="ECO:0000256" key="2">
    <source>
        <dbReference type="ARBA" id="ARBA00022898"/>
    </source>
</evidence>
<dbReference type="GO" id="GO:0003677">
    <property type="term" value="F:DNA binding"/>
    <property type="evidence" value="ECO:0007669"/>
    <property type="project" value="UniProtKB-KW"/>
</dbReference>
<keyword evidence="5" id="KW-0804">Transcription</keyword>
<keyword evidence="2" id="KW-0663">Pyridoxal phosphate</keyword>
<evidence type="ECO:0000256" key="4">
    <source>
        <dbReference type="ARBA" id="ARBA00023125"/>
    </source>
</evidence>
<evidence type="ECO:0000313" key="7">
    <source>
        <dbReference type="EMBL" id="AHH95836.1"/>
    </source>
</evidence>
<gene>
    <name evidence="7" type="ORF">KALB_2468</name>
</gene>
<dbReference type="GO" id="GO:0003700">
    <property type="term" value="F:DNA-binding transcription factor activity"/>
    <property type="evidence" value="ECO:0007669"/>
    <property type="project" value="InterPro"/>
</dbReference>
<dbReference type="EMBL" id="CP007155">
    <property type="protein sequence ID" value="AHH95836.1"/>
    <property type="molecule type" value="Genomic_DNA"/>
</dbReference>
<dbReference type="InterPro" id="IPR004839">
    <property type="entry name" value="Aminotransferase_I/II_large"/>
</dbReference>
<accession>W5W5T0</accession>
<reference evidence="7 8" key="1">
    <citation type="journal article" date="2014" name="BMC Genomics">
        <title>Complete genome sequence of producer of the glycopeptide antibiotic Aculeximycin Kutzneria albida DSM 43870T, a representative of minor genus of Pseudonocardiaceae.</title>
        <authorList>
            <person name="Rebets Y."/>
            <person name="Tokovenko B."/>
            <person name="Lushchyk I."/>
            <person name="Ruckert C."/>
            <person name="Zaburannyi N."/>
            <person name="Bechthold A."/>
            <person name="Kalinowski J."/>
            <person name="Luzhetskyy A."/>
        </authorList>
    </citation>
    <scope>NUCLEOTIDE SEQUENCE [LARGE SCALE GENOMIC DNA]</scope>
    <source>
        <strain evidence="7">DSM 43870</strain>
    </source>
</reference>
<dbReference type="Gene3D" id="3.90.1150.10">
    <property type="entry name" value="Aspartate Aminotransferase, domain 1"/>
    <property type="match status" value="1"/>
</dbReference>
<dbReference type="InterPro" id="IPR015422">
    <property type="entry name" value="PyrdxlP-dep_Trfase_small"/>
</dbReference>
<dbReference type="PANTHER" id="PTHR46577:SF2">
    <property type="entry name" value="TRANSCRIPTIONAL REGULATORY PROTEIN"/>
    <property type="match status" value="1"/>
</dbReference>
<keyword evidence="7" id="KW-0808">Transferase</keyword>
<dbReference type="CDD" id="cd07377">
    <property type="entry name" value="WHTH_GntR"/>
    <property type="match status" value="1"/>
</dbReference>
<dbReference type="InterPro" id="IPR000524">
    <property type="entry name" value="Tscrpt_reg_HTH_GntR"/>
</dbReference>
<dbReference type="SUPFAM" id="SSF53383">
    <property type="entry name" value="PLP-dependent transferases"/>
    <property type="match status" value="1"/>
</dbReference>
<dbReference type="Gene3D" id="1.10.10.10">
    <property type="entry name" value="Winged helix-like DNA-binding domain superfamily/Winged helix DNA-binding domain"/>
    <property type="match status" value="1"/>
</dbReference>
<dbReference type="InterPro" id="IPR036388">
    <property type="entry name" value="WH-like_DNA-bd_sf"/>
</dbReference>
<dbReference type="InterPro" id="IPR051446">
    <property type="entry name" value="HTH_trans_reg/aminotransferase"/>
</dbReference>
<sequence length="462" mass="48529">MANVIRVLRTTIAATAPGGRLPSVRRLMATEHVSPMTVQRAMRSLAAEGLIEVQPGRGAFVAAPGPSAVGAPDLDWQSVALGPRQVGDEALPELLAVPRPESVPLSSGYLEAALQPVAALGSALARAARRPAAWERGPVEGRADLRAWFAGAAGGAFRAGDMVVCPGGQSALSTAFRALCGSGDTVLVEAPTYLGAIAAARNAGLDVVAVPADGDGVRTELLATAFERTGARLFYCQPLYANPHGAVLSTARRAEVLALAHRFSAFVLEDDWARDLVVEGTPPPPLASQDEHGHVAYLRSLTKSAAPGLRVAAIGARGAAGARLRAARALNDFFVSGPLQEAAVEFLSSPAWQRHRKDLRQQLRTRRDALLLALQRHLPQLRPTAVPEGGLHVWVRLPEGVDDGALTTAAAARGVIVYPGKPWYAVDPPAAHLRLTFGAAAPEVLDEGVRRLATALADLRSR</sequence>
<protein>
    <submittedName>
        <fullName evidence="7">GntR family transcription regulator with aminotransferase domain-containing protein</fullName>
    </submittedName>
</protein>
<dbReference type="InterPro" id="IPR015424">
    <property type="entry name" value="PyrdxlP-dep_Trfase"/>
</dbReference>
<dbReference type="CDD" id="cd00609">
    <property type="entry name" value="AAT_like"/>
    <property type="match status" value="1"/>
</dbReference>
<keyword evidence="4" id="KW-0238">DNA-binding</keyword>
<organism evidence="7 8">
    <name type="scientific">Kutzneria albida DSM 43870</name>
    <dbReference type="NCBI Taxonomy" id="1449976"/>
    <lineage>
        <taxon>Bacteria</taxon>
        <taxon>Bacillati</taxon>
        <taxon>Actinomycetota</taxon>
        <taxon>Actinomycetes</taxon>
        <taxon>Pseudonocardiales</taxon>
        <taxon>Pseudonocardiaceae</taxon>
        <taxon>Kutzneria</taxon>
    </lineage>
</organism>
<dbReference type="Proteomes" id="UP000019225">
    <property type="component" value="Chromosome"/>
</dbReference>